<dbReference type="SUPFAM" id="SSF50405">
    <property type="entry name" value="Actin-crosslinking proteins"/>
    <property type="match status" value="1"/>
</dbReference>
<dbReference type="InterPro" id="IPR008999">
    <property type="entry name" value="Actin-crosslinking"/>
</dbReference>
<dbReference type="CDD" id="cd23340">
    <property type="entry name" value="beta-trefoil_FSCN_ACP-like"/>
    <property type="match status" value="1"/>
</dbReference>
<dbReference type="InterPro" id="IPR007679">
    <property type="entry name" value="DUF569"/>
</dbReference>
<accession>A0A3L6PD19</accession>
<feature type="compositionally biased region" description="Low complexity" evidence="1">
    <location>
        <begin position="49"/>
        <end position="61"/>
    </location>
</feature>
<dbReference type="EMBL" id="PQIB02000018">
    <property type="protein sequence ID" value="RLM54808.1"/>
    <property type="molecule type" value="Genomic_DNA"/>
</dbReference>
<reference evidence="5" key="1">
    <citation type="journal article" date="2019" name="Nat. Commun.">
        <title>The genome of broomcorn millet.</title>
        <authorList>
            <person name="Zou C."/>
            <person name="Miki D."/>
            <person name="Li D."/>
            <person name="Tang Q."/>
            <person name="Xiao L."/>
            <person name="Rajput S."/>
            <person name="Deng P."/>
            <person name="Jia W."/>
            <person name="Huang R."/>
            <person name="Zhang M."/>
            <person name="Sun Y."/>
            <person name="Hu J."/>
            <person name="Fu X."/>
            <person name="Schnable P.S."/>
            <person name="Li F."/>
            <person name="Zhang H."/>
            <person name="Feng B."/>
            <person name="Zhu X."/>
            <person name="Liu R."/>
            <person name="Schnable J.C."/>
            <person name="Zhu J.-K."/>
            <person name="Zhang H."/>
        </authorList>
    </citation>
    <scope>NUCLEOTIDE SEQUENCE [LARGE SCALE GENOMIC DNA]</scope>
</reference>
<organism evidence="4 5">
    <name type="scientific">Panicum miliaceum</name>
    <name type="common">Proso millet</name>
    <name type="synonym">Broomcorn millet</name>
    <dbReference type="NCBI Taxonomy" id="4540"/>
    <lineage>
        <taxon>Eukaryota</taxon>
        <taxon>Viridiplantae</taxon>
        <taxon>Streptophyta</taxon>
        <taxon>Embryophyta</taxon>
        <taxon>Tracheophyta</taxon>
        <taxon>Spermatophyta</taxon>
        <taxon>Magnoliopsida</taxon>
        <taxon>Liliopsida</taxon>
        <taxon>Poales</taxon>
        <taxon>Poaceae</taxon>
        <taxon>PACMAD clade</taxon>
        <taxon>Panicoideae</taxon>
        <taxon>Panicodae</taxon>
        <taxon>Paniceae</taxon>
        <taxon>Panicinae</taxon>
        <taxon>Panicum</taxon>
        <taxon>Panicum sect. Panicum</taxon>
    </lineage>
</organism>
<dbReference type="PANTHER" id="PTHR31205">
    <property type="entry name" value="ACTIN CROSS-LINKING PROTEIN (DUF569)"/>
    <property type="match status" value="1"/>
</dbReference>
<evidence type="ECO:0000256" key="1">
    <source>
        <dbReference type="SAM" id="MobiDB-lite"/>
    </source>
</evidence>
<dbReference type="AlphaFoldDB" id="A0A3L6PD19"/>
<evidence type="ECO:0000313" key="4">
    <source>
        <dbReference type="EMBL" id="RLM54808.1"/>
    </source>
</evidence>
<dbReference type="PANTHER" id="PTHR31205:SF29">
    <property type="entry name" value="DUF569 DOMAIN-CONTAINING PROTEIN"/>
    <property type="match status" value="1"/>
</dbReference>
<protein>
    <submittedName>
        <fullName evidence="4">Uncharacterized protein</fullName>
    </submittedName>
</protein>
<feature type="region of interest" description="Disordered" evidence="1">
    <location>
        <begin position="46"/>
        <end position="71"/>
    </location>
</feature>
<comment type="caution">
    <text evidence="4">The sequence shown here is derived from an EMBL/GenBank/DDBJ whole genome shotgun (WGS) entry which is preliminary data.</text>
</comment>
<evidence type="ECO:0000259" key="3">
    <source>
        <dbReference type="Pfam" id="PF22932"/>
    </source>
</evidence>
<dbReference type="InterPro" id="IPR054726">
    <property type="entry name" value="Ubiq_DUF569-assoc"/>
</dbReference>
<keyword evidence="5" id="KW-1185">Reference proteome</keyword>
<feature type="domain" description="DUF569" evidence="3">
    <location>
        <begin position="265"/>
        <end position="344"/>
    </location>
</feature>
<proteinExistence type="predicted"/>
<dbReference type="STRING" id="4540.A0A3L6PD19"/>
<evidence type="ECO:0000259" key="2">
    <source>
        <dbReference type="Pfam" id="PF04601"/>
    </source>
</evidence>
<evidence type="ECO:0000313" key="5">
    <source>
        <dbReference type="Proteomes" id="UP000275267"/>
    </source>
</evidence>
<dbReference type="Pfam" id="PF04601">
    <property type="entry name" value="DUF569"/>
    <property type="match status" value="1"/>
</dbReference>
<dbReference type="Pfam" id="PF22932">
    <property type="entry name" value="Ubiq_DUF_assoc"/>
    <property type="match status" value="1"/>
</dbReference>
<dbReference type="Proteomes" id="UP000275267">
    <property type="component" value="Unassembled WGS sequence"/>
</dbReference>
<sequence length="362" mass="40131">MAVPAACRAGWPTPLSGFTGPISQCTAGMSGNRPGDLRLKFPFPPPLRPNVTVPTNSSASPSPSPQRQETHAHALALAAVRLHPPKKKNQPAMHRFPDGAHVRLRTRIEGAYVYANEDGYGVSMSPQGASLNAVWAVHRLVRRGTSYVLLHGAAYGRYLSITRDDAPRGHGRVVQRLYDDPRRRDVLWVSVEDGDMTGDVVMRNRRYGPWRRYEHPDETISWMVEAIPPRQDPPELPPVVPPPIVPLRGTMLGRQRHVLPQPVSRRSIQYGRATDQEGFNPLVWSTLWFDGHFVSNLRRDIANALGEHDELNVTLCVRGGSQGRLTPLVRDLPGDEQAMEIVVFTTGSQAAAELVYPDVDAQ</sequence>
<name>A0A3L6PD19_PANMI</name>
<feature type="domain" description="DUF569" evidence="2">
    <location>
        <begin position="93"/>
        <end position="163"/>
    </location>
</feature>
<dbReference type="OrthoDB" id="617902at2759"/>
<gene>
    <name evidence="4" type="ORF">C2845_PM10G03500</name>
</gene>